<evidence type="ECO:0000313" key="7">
    <source>
        <dbReference type="EMBL" id="KAE9193354.1"/>
    </source>
</evidence>
<dbReference type="Proteomes" id="UP000437068">
    <property type="component" value="Unassembled WGS sequence"/>
</dbReference>
<dbReference type="Proteomes" id="UP000486351">
    <property type="component" value="Unassembled WGS sequence"/>
</dbReference>
<dbReference type="InterPro" id="IPR046357">
    <property type="entry name" value="PPIase_dom_sf"/>
</dbReference>
<evidence type="ECO:0000259" key="6">
    <source>
        <dbReference type="PROSITE" id="PS50059"/>
    </source>
</evidence>
<dbReference type="GO" id="GO:0003755">
    <property type="term" value="F:peptidyl-prolyl cis-trans isomerase activity"/>
    <property type="evidence" value="ECO:0007669"/>
    <property type="project" value="UniProtKB-KW"/>
</dbReference>
<dbReference type="FunFam" id="3.10.50.40:FF:000006">
    <property type="entry name" value="Peptidyl-prolyl cis-trans isomerase"/>
    <property type="match status" value="1"/>
</dbReference>
<dbReference type="OrthoDB" id="1902587at2759"/>
<keyword evidence="3 5" id="KW-0697">Rotamase</keyword>
<evidence type="ECO:0000313" key="10">
    <source>
        <dbReference type="Proteomes" id="UP000433483"/>
    </source>
</evidence>
<dbReference type="EMBL" id="QXGE01001255">
    <property type="protein sequence ID" value="KAE9295299.1"/>
    <property type="molecule type" value="Genomic_DNA"/>
</dbReference>
<comment type="catalytic activity">
    <reaction evidence="1 5">
        <text>[protein]-peptidylproline (omega=180) = [protein]-peptidylproline (omega=0)</text>
        <dbReference type="Rhea" id="RHEA:16237"/>
        <dbReference type="Rhea" id="RHEA-COMP:10747"/>
        <dbReference type="Rhea" id="RHEA-COMP:10748"/>
        <dbReference type="ChEBI" id="CHEBI:83833"/>
        <dbReference type="ChEBI" id="CHEBI:83834"/>
        <dbReference type="EC" id="5.2.1.8"/>
    </reaction>
</comment>
<evidence type="ECO:0000256" key="4">
    <source>
        <dbReference type="ARBA" id="ARBA00023235"/>
    </source>
</evidence>
<keyword evidence="10" id="KW-1185">Reference proteome</keyword>
<evidence type="ECO:0000313" key="12">
    <source>
        <dbReference type="Proteomes" id="UP000486351"/>
    </source>
</evidence>
<dbReference type="EMBL" id="QXGB01001294">
    <property type="protein sequence ID" value="KAE9193354.1"/>
    <property type="molecule type" value="Genomic_DNA"/>
</dbReference>
<feature type="domain" description="PPIase FKBP-type" evidence="6">
    <location>
        <begin position="76"/>
        <end position="165"/>
    </location>
</feature>
<protein>
    <recommendedName>
        <fullName evidence="2 5">peptidylprolyl isomerase</fullName>
        <ecNumber evidence="2 5">5.2.1.8</ecNumber>
    </recommendedName>
</protein>
<comment type="caution">
    <text evidence="7">The sequence shown here is derived from an EMBL/GenBank/DDBJ whole genome shotgun (WGS) entry which is preliminary data.</text>
</comment>
<evidence type="ECO:0000313" key="11">
    <source>
        <dbReference type="Proteomes" id="UP000437068"/>
    </source>
</evidence>
<dbReference type="Proteomes" id="UP000433483">
    <property type="component" value="Unassembled WGS sequence"/>
</dbReference>
<dbReference type="Pfam" id="PF00254">
    <property type="entry name" value="FKBP_C"/>
    <property type="match status" value="1"/>
</dbReference>
<dbReference type="AlphaFoldDB" id="A0A6A3X6Q9"/>
<dbReference type="EC" id="5.2.1.8" evidence="2 5"/>
<evidence type="ECO:0000256" key="2">
    <source>
        <dbReference type="ARBA" id="ARBA00013194"/>
    </source>
</evidence>
<evidence type="ECO:0000313" key="9">
    <source>
        <dbReference type="EMBL" id="KAE9322454.1"/>
    </source>
</evidence>
<proteinExistence type="predicted"/>
<evidence type="ECO:0000313" key="8">
    <source>
        <dbReference type="EMBL" id="KAE9295299.1"/>
    </source>
</evidence>
<dbReference type="SUPFAM" id="SSF54534">
    <property type="entry name" value="FKBP-like"/>
    <property type="match status" value="1"/>
</dbReference>
<sequence length="171" mass="19246">MTFDHLELELPTFTQSVHNRKPRAINRREMKWTAVLVAAVMAAVQVQAKDDLPHDAQLRIGVKFRPEECAMKSQLGDVLSMHYTGTLRKDGSKFDSSLDRNQPFEFPLGAGRVIKGWDQGLVNMCIGEKRRLTIPSDMAYGDRGSPPKIPGKATLVFDVELLDIKRNPDEL</sequence>
<evidence type="ECO:0000256" key="3">
    <source>
        <dbReference type="ARBA" id="ARBA00023110"/>
    </source>
</evidence>
<evidence type="ECO:0000256" key="1">
    <source>
        <dbReference type="ARBA" id="ARBA00000971"/>
    </source>
</evidence>
<dbReference type="EMBL" id="QXFY01001278">
    <property type="protein sequence ID" value="KAE9322454.1"/>
    <property type="molecule type" value="Genomic_DNA"/>
</dbReference>
<accession>A0A6A3X6Q9</accession>
<organism evidence="7 10">
    <name type="scientific">Phytophthora fragariae</name>
    <dbReference type="NCBI Taxonomy" id="53985"/>
    <lineage>
        <taxon>Eukaryota</taxon>
        <taxon>Sar</taxon>
        <taxon>Stramenopiles</taxon>
        <taxon>Oomycota</taxon>
        <taxon>Peronosporomycetes</taxon>
        <taxon>Peronosporales</taxon>
        <taxon>Peronosporaceae</taxon>
        <taxon>Phytophthora</taxon>
    </lineage>
</organism>
<dbReference type="GO" id="GO:0005783">
    <property type="term" value="C:endoplasmic reticulum"/>
    <property type="evidence" value="ECO:0007669"/>
    <property type="project" value="TreeGrafter"/>
</dbReference>
<reference evidence="10 11" key="1">
    <citation type="submission" date="2018-08" db="EMBL/GenBank/DDBJ databases">
        <title>Genomic investigation of the strawberry pathogen Phytophthora fragariae indicates pathogenicity is determined by transcriptional variation in three key races.</title>
        <authorList>
            <person name="Adams T.M."/>
            <person name="Armitage A.D."/>
            <person name="Sobczyk M.K."/>
            <person name="Bates H.J."/>
            <person name="Dunwell J.M."/>
            <person name="Nellist C.F."/>
            <person name="Harrison R.J."/>
        </authorList>
    </citation>
    <scope>NUCLEOTIDE SEQUENCE [LARGE SCALE GENOMIC DNA]</scope>
    <source>
        <strain evidence="8 11">A4</strain>
        <strain evidence="7 10">NOV-27</strain>
        <strain evidence="9 12">NOV-77</strain>
    </source>
</reference>
<dbReference type="InterPro" id="IPR001179">
    <property type="entry name" value="PPIase_FKBP_dom"/>
</dbReference>
<name>A0A6A3X6Q9_9STRA</name>
<dbReference type="PANTHER" id="PTHR45779">
    <property type="entry name" value="PEPTIDYLPROLYL ISOMERASE"/>
    <property type="match status" value="1"/>
</dbReference>
<dbReference type="PANTHER" id="PTHR45779:SF7">
    <property type="entry name" value="PEPTIDYLPROLYL ISOMERASE"/>
    <property type="match status" value="1"/>
</dbReference>
<dbReference type="Gene3D" id="3.10.50.40">
    <property type="match status" value="1"/>
</dbReference>
<evidence type="ECO:0000256" key="5">
    <source>
        <dbReference type="PROSITE-ProRule" id="PRU00277"/>
    </source>
</evidence>
<gene>
    <name evidence="8" type="ORF">PF001_g17387</name>
    <name evidence="7" type="ORF">PF005_g18112</name>
    <name evidence="9" type="ORF">PF008_g17588</name>
</gene>
<dbReference type="PROSITE" id="PS50059">
    <property type="entry name" value="FKBP_PPIASE"/>
    <property type="match status" value="1"/>
</dbReference>
<dbReference type="InterPro" id="IPR044609">
    <property type="entry name" value="FKBP2/11"/>
</dbReference>
<keyword evidence="4 5" id="KW-0413">Isomerase</keyword>